<name>A0A3D2SHA0_9GAMM</name>
<evidence type="ECO:0000313" key="2">
    <source>
        <dbReference type="Proteomes" id="UP000263596"/>
    </source>
</evidence>
<evidence type="ECO:0000313" key="1">
    <source>
        <dbReference type="EMBL" id="HCK28801.1"/>
    </source>
</evidence>
<feature type="non-terminal residue" evidence="1">
    <location>
        <position position="1"/>
    </location>
</feature>
<dbReference type="EMBL" id="DPVE01000008">
    <property type="protein sequence ID" value="HCK28801.1"/>
    <property type="molecule type" value="Genomic_DNA"/>
</dbReference>
<accession>A0A3D2SHA0</accession>
<gene>
    <name evidence="1" type="ORF">DHW29_00335</name>
</gene>
<comment type="caution">
    <text evidence="1">The sequence shown here is derived from an EMBL/GenBank/DDBJ whole genome shotgun (WGS) entry which is preliminary data.</text>
</comment>
<reference evidence="1 2" key="1">
    <citation type="journal article" date="2018" name="Nat. Biotechnol.">
        <title>A standardized bacterial taxonomy based on genome phylogeny substantially revises the tree of life.</title>
        <authorList>
            <person name="Parks D.H."/>
            <person name="Chuvochina M."/>
            <person name="Waite D.W."/>
            <person name="Rinke C."/>
            <person name="Skarshewski A."/>
            <person name="Chaumeil P.A."/>
            <person name="Hugenholtz P."/>
        </authorList>
    </citation>
    <scope>NUCLEOTIDE SEQUENCE [LARGE SCALE GENOMIC DNA]</scope>
    <source>
        <strain evidence="1">UBA9669</strain>
    </source>
</reference>
<organism evidence="1 2">
    <name type="scientific">Acinetobacter ursingii</name>
    <dbReference type="NCBI Taxonomy" id="108980"/>
    <lineage>
        <taxon>Bacteria</taxon>
        <taxon>Pseudomonadati</taxon>
        <taxon>Pseudomonadota</taxon>
        <taxon>Gammaproteobacteria</taxon>
        <taxon>Moraxellales</taxon>
        <taxon>Moraxellaceae</taxon>
        <taxon>Acinetobacter</taxon>
    </lineage>
</organism>
<feature type="non-terminal residue" evidence="1">
    <location>
        <position position="83"/>
    </location>
</feature>
<dbReference type="AlphaFoldDB" id="A0A3D2SHA0"/>
<proteinExistence type="predicted"/>
<dbReference type="Proteomes" id="UP000263596">
    <property type="component" value="Unassembled WGS sequence"/>
</dbReference>
<protein>
    <submittedName>
        <fullName evidence="1">FAD-dependent oxidoreductase</fullName>
    </submittedName>
</protein>
<sequence length="83" mass="9539">AVHHASFKLLEQKNQTTIPFYTYVCTTAPLNIELKQLLPQDHPVYDTQFQIDYYRGVSNNRLLFGGQGTGTCWNAEKTAQYLK</sequence>